<gene>
    <name evidence="9 11" type="primary">trpF</name>
    <name evidence="11" type="ORF">BN1050_02075</name>
</gene>
<dbReference type="InterPro" id="IPR013785">
    <property type="entry name" value="Aldolase_TIM"/>
</dbReference>
<keyword evidence="5 9" id="KW-0028">Amino-acid biosynthesis</keyword>
<dbReference type="GO" id="GO:0004640">
    <property type="term" value="F:phosphoribosylanthranilate isomerase activity"/>
    <property type="evidence" value="ECO:0007669"/>
    <property type="project" value="UniProtKB-UniRule"/>
</dbReference>
<dbReference type="GO" id="GO:0000162">
    <property type="term" value="P:L-tryptophan biosynthetic process"/>
    <property type="evidence" value="ECO:0007669"/>
    <property type="project" value="UniProtKB-UniRule"/>
</dbReference>
<evidence type="ECO:0000256" key="6">
    <source>
        <dbReference type="ARBA" id="ARBA00022822"/>
    </source>
</evidence>
<comment type="catalytic activity">
    <reaction evidence="1 9">
        <text>N-(5-phospho-beta-D-ribosyl)anthranilate = 1-(2-carboxyphenylamino)-1-deoxy-D-ribulose 5-phosphate</text>
        <dbReference type="Rhea" id="RHEA:21540"/>
        <dbReference type="ChEBI" id="CHEBI:18277"/>
        <dbReference type="ChEBI" id="CHEBI:58613"/>
        <dbReference type="EC" id="5.3.1.24"/>
    </reaction>
</comment>
<dbReference type="SUPFAM" id="SSF51366">
    <property type="entry name" value="Ribulose-phoshate binding barrel"/>
    <property type="match status" value="1"/>
</dbReference>
<dbReference type="InterPro" id="IPR001240">
    <property type="entry name" value="PRAI_dom"/>
</dbReference>
<keyword evidence="8 9" id="KW-0413">Isomerase</keyword>
<evidence type="ECO:0000256" key="2">
    <source>
        <dbReference type="ARBA" id="ARBA00004664"/>
    </source>
</evidence>
<evidence type="ECO:0000256" key="9">
    <source>
        <dbReference type="HAMAP-Rule" id="MF_00135"/>
    </source>
</evidence>
<dbReference type="PATRIC" id="fig|1461583.4.peg.1999"/>
<reference evidence="11" key="1">
    <citation type="submission" date="2014-07" db="EMBL/GenBank/DDBJ databases">
        <authorList>
            <person name="Urmite Genomes Urmite Genomes"/>
        </authorList>
    </citation>
    <scope>NUCLEOTIDE SEQUENCE</scope>
    <source>
        <strain evidence="11">13S34_air</strain>
    </source>
</reference>
<name>A0A078MH04_9BACL</name>
<feature type="domain" description="N-(5'phosphoribosyl) anthranilate isomerase (PRAI)" evidence="10">
    <location>
        <begin position="3"/>
        <end position="179"/>
    </location>
</feature>
<accession>A0A078MH04</accession>
<protein>
    <recommendedName>
        <fullName evidence="4 9">N-(5'-phosphoribosyl)anthranilate isomerase</fullName>
        <shortName evidence="9">PRAI</shortName>
        <ecNumber evidence="3 9">5.3.1.24</ecNumber>
    </recommendedName>
</protein>
<dbReference type="UniPathway" id="UPA00035">
    <property type="reaction ID" value="UER00042"/>
</dbReference>
<dbReference type="InterPro" id="IPR044643">
    <property type="entry name" value="TrpF_fam"/>
</dbReference>
<dbReference type="EMBL" id="LN483076">
    <property type="protein sequence ID" value="CEA04662.1"/>
    <property type="molecule type" value="Genomic_DNA"/>
</dbReference>
<dbReference type="Gene3D" id="3.20.20.70">
    <property type="entry name" value="Aldolase class I"/>
    <property type="match status" value="1"/>
</dbReference>
<evidence type="ECO:0000256" key="4">
    <source>
        <dbReference type="ARBA" id="ARBA00022272"/>
    </source>
</evidence>
<dbReference type="HOGENOM" id="CLU_076364_1_0_9"/>
<evidence type="ECO:0000256" key="3">
    <source>
        <dbReference type="ARBA" id="ARBA00012572"/>
    </source>
</evidence>
<evidence type="ECO:0000256" key="5">
    <source>
        <dbReference type="ARBA" id="ARBA00022605"/>
    </source>
</evidence>
<evidence type="ECO:0000256" key="7">
    <source>
        <dbReference type="ARBA" id="ARBA00023141"/>
    </source>
</evidence>
<dbReference type="PANTHER" id="PTHR42894">
    <property type="entry name" value="N-(5'-PHOSPHORIBOSYL)ANTHRANILATE ISOMERASE"/>
    <property type="match status" value="1"/>
</dbReference>
<dbReference type="PANTHER" id="PTHR42894:SF1">
    <property type="entry name" value="N-(5'-PHOSPHORIBOSYL)ANTHRANILATE ISOMERASE"/>
    <property type="match status" value="1"/>
</dbReference>
<evidence type="ECO:0000313" key="11">
    <source>
        <dbReference type="EMBL" id="CEA04662.1"/>
    </source>
</evidence>
<comment type="pathway">
    <text evidence="2 9">Amino-acid biosynthesis; L-tryptophan biosynthesis; L-tryptophan from chorismate: step 3/5.</text>
</comment>
<evidence type="ECO:0000256" key="8">
    <source>
        <dbReference type="ARBA" id="ARBA00023235"/>
    </source>
</evidence>
<dbReference type="Pfam" id="PF00697">
    <property type="entry name" value="PRAI"/>
    <property type="match status" value="1"/>
</dbReference>
<evidence type="ECO:0000259" key="10">
    <source>
        <dbReference type="Pfam" id="PF00697"/>
    </source>
</evidence>
<keyword evidence="7 9" id="KW-0057">Aromatic amino acid biosynthesis</keyword>
<keyword evidence="6 9" id="KW-0822">Tryptophan biosynthesis</keyword>
<dbReference type="EC" id="5.3.1.24" evidence="3 9"/>
<dbReference type="InterPro" id="IPR011060">
    <property type="entry name" value="RibuloseP-bd_barrel"/>
</dbReference>
<dbReference type="AlphaFoldDB" id="A0A078MH04"/>
<dbReference type="CDD" id="cd00405">
    <property type="entry name" value="PRAI"/>
    <property type="match status" value="1"/>
</dbReference>
<sequence length="188" mass="20240">MLIKICGITTLEAALAAERAGADFIGFVFAESKRQITVEQAQTIAAQLTIPVVGVFVQECSQRINDIAAAVPLDYIQLHGGEDENFAKQLTKPIIKAFTKDEVLSPFPATFTLIDNVQAGAGKSYDYSKVKLQKNSFLAGGISLATVDQALACQPIGIDVSSGVETNGQKDNEKIQQFIVYVRSQTNV</sequence>
<evidence type="ECO:0000256" key="1">
    <source>
        <dbReference type="ARBA" id="ARBA00001164"/>
    </source>
</evidence>
<dbReference type="HAMAP" id="MF_00135">
    <property type="entry name" value="PRAI"/>
    <property type="match status" value="1"/>
</dbReference>
<proteinExistence type="inferred from homology"/>
<comment type="similarity">
    <text evidence="9">Belongs to the TrpF family.</text>
</comment>
<organism evidence="11">
    <name type="scientific">Metalysinibacillus saudimassiliensis</name>
    <dbReference type="NCBI Taxonomy" id="1461583"/>
    <lineage>
        <taxon>Bacteria</taxon>
        <taxon>Bacillati</taxon>
        <taxon>Bacillota</taxon>
        <taxon>Bacilli</taxon>
        <taxon>Bacillales</taxon>
        <taxon>Caryophanaceae</taxon>
        <taxon>Metalysinibacillus</taxon>
    </lineage>
</organism>